<gene>
    <name evidence="2" type="ORF">Bpfe_028395</name>
</gene>
<sequence>METFRISFVFLLISFVHFATAEIPSQRVIDFLRLFNGRTTNKKQVQEEKEQNSPIRHAPAVGTFIPVIIPAFSETPAILLEEVFYNQLIRREVLVVKEREDGSIRLIPYNFTNSLLSRPDKFGLESLNSLSLEDFSTIGDCDGRFARLTNDLYFGHLPDCKSYVDGEHPDYAFTLTCTLITVDVLGKTSLEHIPAPYYQVVEGDKFPLPSYLNDYDANKVCS</sequence>
<dbReference type="Proteomes" id="UP001233172">
    <property type="component" value="Unassembled WGS sequence"/>
</dbReference>
<reference evidence="2" key="1">
    <citation type="journal article" date="2023" name="PLoS Negl. Trop. Dis.">
        <title>A genome sequence for Biomphalaria pfeifferi, the major vector snail for the human-infecting parasite Schistosoma mansoni.</title>
        <authorList>
            <person name="Bu L."/>
            <person name="Lu L."/>
            <person name="Laidemitt M.R."/>
            <person name="Zhang S.M."/>
            <person name="Mutuku M."/>
            <person name="Mkoji G."/>
            <person name="Steinauer M."/>
            <person name="Loker E.S."/>
        </authorList>
    </citation>
    <scope>NUCLEOTIDE SEQUENCE</scope>
    <source>
        <strain evidence="2">KasaAsao</strain>
    </source>
</reference>
<feature type="chain" id="PRO_5042182645" evidence="1">
    <location>
        <begin position="22"/>
        <end position="222"/>
    </location>
</feature>
<dbReference type="InterPro" id="IPR038672">
    <property type="entry name" value="CpcT/CpeT_sf"/>
</dbReference>
<comment type="caution">
    <text evidence="2">The sequence shown here is derived from an EMBL/GenBank/DDBJ whole genome shotgun (WGS) entry which is preliminary data.</text>
</comment>
<keyword evidence="1" id="KW-0732">Signal</keyword>
<dbReference type="AlphaFoldDB" id="A0AAD8EWZ6"/>
<proteinExistence type="predicted"/>
<name>A0AAD8EWZ6_BIOPF</name>
<feature type="signal peptide" evidence="1">
    <location>
        <begin position="1"/>
        <end position="21"/>
    </location>
</feature>
<evidence type="ECO:0000313" key="2">
    <source>
        <dbReference type="EMBL" id="KAK0042171.1"/>
    </source>
</evidence>
<evidence type="ECO:0000313" key="3">
    <source>
        <dbReference type="Proteomes" id="UP001233172"/>
    </source>
</evidence>
<protein>
    <submittedName>
        <fullName evidence="2">Uncharacterized protein</fullName>
    </submittedName>
</protein>
<keyword evidence="3" id="KW-1185">Reference proteome</keyword>
<dbReference type="EMBL" id="JASAOG010000249">
    <property type="protein sequence ID" value="KAK0042171.1"/>
    <property type="molecule type" value="Genomic_DNA"/>
</dbReference>
<dbReference type="Gene3D" id="2.40.128.590">
    <property type="entry name" value="CpcT/CpeT domain"/>
    <property type="match status" value="1"/>
</dbReference>
<reference evidence="2" key="2">
    <citation type="submission" date="2023-04" db="EMBL/GenBank/DDBJ databases">
        <authorList>
            <person name="Bu L."/>
            <person name="Lu L."/>
            <person name="Laidemitt M.R."/>
            <person name="Zhang S.M."/>
            <person name="Mutuku M."/>
            <person name="Mkoji G."/>
            <person name="Steinauer M."/>
            <person name="Loker E.S."/>
        </authorList>
    </citation>
    <scope>NUCLEOTIDE SEQUENCE</scope>
    <source>
        <strain evidence="2">KasaAsao</strain>
        <tissue evidence="2">Whole Snail</tissue>
    </source>
</reference>
<accession>A0AAD8EWZ6</accession>
<organism evidence="2 3">
    <name type="scientific">Biomphalaria pfeifferi</name>
    <name type="common">Bloodfluke planorb</name>
    <name type="synonym">Freshwater snail</name>
    <dbReference type="NCBI Taxonomy" id="112525"/>
    <lineage>
        <taxon>Eukaryota</taxon>
        <taxon>Metazoa</taxon>
        <taxon>Spiralia</taxon>
        <taxon>Lophotrochozoa</taxon>
        <taxon>Mollusca</taxon>
        <taxon>Gastropoda</taxon>
        <taxon>Heterobranchia</taxon>
        <taxon>Euthyneura</taxon>
        <taxon>Panpulmonata</taxon>
        <taxon>Hygrophila</taxon>
        <taxon>Lymnaeoidea</taxon>
        <taxon>Planorbidae</taxon>
        <taxon>Biomphalaria</taxon>
    </lineage>
</organism>
<evidence type="ECO:0000256" key="1">
    <source>
        <dbReference type="SAM" id="SignalP"/>
    </source>
</evidence>